<feature type="region of interest" description="Disordered" evidence="1">
    <location>
        <begin position="1"/>
        <end position="100"/>
    </location>
</feature>
<dbReference type="AlphaFoldDB" id="A0AA39X4H8"/>
<dbReference type="CDD" id="cd16448">
    <property type="entry name" value="RING-H2"/>
    <property type="match status" value="1"/>
</dbReference>
<feature type="compositionally biased region" description="Polar residues" evidence="1">
    <location>
        <begin position="32"/>
        <end position="64"/>
    </location>
</feature>
<comment type="caution">
    <text evidence="3">The sequence shown here is derived from an EMBL/GenBank/DDBJ whole genome shotgun (WGS) entry which is preliminary data.</text>
</comment>
<feature type="compositionally biased region" description="Basic and acidic residues" evidence="1">
    <location>
        <begin position="1"/>
        <end position="14"/>
    </location>
</feature>
<reference evidence="3" key="1">
    <citation type="submission" date="2023-06" db="EMBL/GenBank/DDBJ databases">
        <title>Genome-scale phylogeny and comparative genomics of the fungal order Sordariales.</title>
        <authorList>
            <consortium name="Lawrence Berkeley National Laboratory"/>
            <person name="Hensen N."/>
            <person name="Bonometti L."/>
            <person name="Westerberg I."/>
            <person name="Brannstrom I.O."/>
            <person name="Guillou S."/>
            <person name="Cros-Aarteil S."/>
            <person name="Calhoun S."/>
            <person name="Haridas S."/>
            <person name="Kuo A."/>
            <person name="Mondo S."/>
            <person name="Pangilinan J."/>
            <person name="Riley R."/>
            <person name="Labutti K."/>
            <person name="Andreopoulos B."/>
            <person name="Lipzen A."/>
            <person name="Chen C."/>
            <person name="Yanf M."/>
            <person name="Daum C."/>
            <person name="Ng V."/>
            <person name="Clum A."/>
            <person name="Steindorff A."/>
            <person name="Ohm R."/>
            <person name="Martin F."/>
            <person name="Silar P."/>
            <person name="Natvig D."/>
            <person name="Lalanne C."/>
            <person name="Gautier V."/>
            <person name="Ament-Velasquez S.L."/>
            <person name="Kruys A."/>
            <person name="Hutchinson M.I."/>
            <person name="Powell A.J."/>
            <person name="Barry K."/>
            <person name="Miller A.N."/>
            <person name="Grigoriev I.V."/>
            <person name="Debuchy R."/>
            <person name="Gladieux P."/>
            <person name="Thoren M.H."/>
            <person name="Johannesson H."/>
        </authorList>
    </citation>
    <scope>NUCLEOTIDE SEQUENCE</scope>
    <source>
        <strain evidence="3">CBS 606.72</strain>
    </source>
</reference>
<feature type="compositionally biased region" description="Low complexity" evidence="1">
    <location>
        <begin position="87"/>
        <end position="100"/>
    </location>
</feature>
<feature type="compositionally biased region" description="Basic and acidic residues" evidence="1">
    <location>
        <begin position="68"/>
        <end position="77"/>
    </location>
</feature>
<feature type="region of interest" description="Disordered" evidence="1">
    <location>
        <begin position="339"/>
        <end position="378"/>
    </location>
</feature>
<evidence type="ECO:0000259" key="2">
    <source>
        <dbReference type="SMART" id="SM00184"/>
    </source>
</evidence>
<dbReference type="SMART" id="SM00184">
    <property type="entry name" value="RING"/>
    <property type="match status" value="2"/>
</dbReference>
<organism evidence="3 4">
    <name type="scientific">Immersiella caudata</name>
    <dbReference type="NCBI Taxonomy" id="314043"/>
    <lineage>
        <taxon>Eukaryota</taxon>
        <taxon>Fungi</taxon>
        <taxon>Dikarya</taxon>
        <taxon>Ascomycota</taxon>
        <taxon>Pezizomycotina</taxon>
        <taxon>Sordariomycetes</taxon>
        <taxon>Sordariomycetidae</taxon>
        <taxon>Sordariales</taxon>
        <taxon>Lasiosphaeriaceae</taxon>
        <taxon>Immersiella</taxon>
    </lineage>
</organism>
<feature type="region of interest" description="Disordered" evidence="1">
    <location>
        <begin position="127"/>
        <end position="154"/>
    </location>
</feature>
<proteinExistence type="predicted"/>
<sequence>MRDEGIDFNNREVYDSGIPDNSAWPASREPTAESTGEPVTTRSSAQPALFSDTSSSSTPQTVLSARTKGKERADEHLAQLGQPPTRASASQSTQANASGQHDALAQLLEELEQNPDRAVELARVLAGSMPGPQPPAPPTSQPGSPISHAESAEYGVDDPDYYYGTEGDEPVESIPATARVGASDGFTYFFGEDPEVKGNATRFRIEGRAPISGRMVISAPSRNKNPRYSTMRREYLVMCSIAQLKWSDLTKIPIGTREDIKGTPITALKVLAVATDPNISRSQPQHYPLTYVKIRLPNNCEVYFSKGSIKNKWADMETDVLNRVRQRVGQFVPVAPDSREIREAKQEAGEKYLRSRRETPEEFRDRQHTARGGTRTPAPLQLSRLNEALRSAPEGYELTAYGHMPTKWLISRNNLEIGQSRKCMAQDCQVPLSGHKGDVQLACGHAFHEGCINLGLTSQGVLSCPWCGRRYSFFYTFYSIRYPLILVDFNKRQNNGYPRPGQTLTNQFLRAINDDYTLEDCYICKAELFDLNRACVVVHSCSVPHTIVHASCLAGETECPLCRTDITSVFTQGRIVRKTNFMYRNNRVIRYNPDGPDIEGLQQDVDEEEEE</sequence>
<evidence type="ECO:0000313" key="3">
    <source>
        <dbReference type="EMBL" id="KAK0627163.1"/>
    </source>
</evidence>
<dbReference type="EMBL" id="JAULSU010000002">
    <property type="protein sequence ID" value="KAK0627163.1"/>
    <property type="molecule type" value="Genomic_DNA"/>
</dbReference>
<dbReference type="SUPFAM" id="SSF57850">
    <property type="entry name" value="RING/U-box"/>
    <property type="match status" value="1"/>
</dbReference>
<feature type="domain" description="RING-type" evidence="2">
    <location>
        <begin position="521"/>
        <end position="562"/>
    </location>
</feature>
<dbReference type="Proteomes" id="UP001175000">
    <property type="component" value="Unassembled WGS sequence"/>
</dbReference>
<feature type="compositionally biased region" description="Basic and acidic residues" evidence="1">
    <location>
        <begin position="339"/>
        <end position="368"/>
    </location>
</feature>
<keyword evidence="4" id="KW-1185">Reference proteome</keyword>
<gene>
    <name evidence="3" type="ORF">B0T14DRAFT_511917</name>
</gene>
<dbReference type="InterPro" id="IPR001841">
    <property type="entry name" value="Znf_RING"/>
</dbReference>
<accession>A0AA39X4H8</accession>
<feature type="domain" description="RING-type" evidence="2">
    <location>
        <begin position="428"/>
        <end position="467"/>
    </location>
</feature>
<feature type="compositionally biased region" description="Pro residues" evidence="1">
    <location>
        <begin position="131"/>
        <end position="140"/>
    </location>
</feature>
<protein>
    <recommendedName>
        <fullName evidence="2">RING-type domain-containing protein</fullName>
    </recommendedName>
</protein>
<name>A0AA39X4H8_9PEZI</name>
<evidence type="ECO:0000313" key="4">
    <source>
        <dbReference type="Proteomes" id="UP001175000"/>
    </source>
</evidence>
<evidence type="ECO:0000256" key="1">
    <source>
        <dbReference type="SAM" id="MobiDB-lite"/>
    </source>
</evidence>
<dbReference type="InterPro" id="IPR013083">
    <property type="entry name" value="Znf_RING/FYVE/PHD"/>
</dbReference>
<dbReference type="Gene3D" id="3.30.40.10">
    <property type="entry name" value="Zinc/RING finger domain, C3HC4 (zinc finger)"/>
    <property type="match status" value="1"/>
</dbReference>